<proteinExistence type="predicted"/>
<organism evidence="2 3">
    <name type="scientific">Hyphobacterium lacteum</name>
    <dbReference type="NCBI Taxonomy" id="3116575"/>
    <lineage>
        <taxon>Bacteria</taxon>
        <taxon>Pseudomonadati</taxon>
        <taxon>Pseudomonadota</taxon>
        <taxon>Alphaproteobacteria</taxon>
        <taxon>Maricaulales</taxon>
        <taxon>Maricaulaceae</taxon>
        <taxon>Hyphobacterium</taxon>
    </lineage>
</organism>
<keyword evidence="3" id="KW-1185">Reference proteome</keyword>
<gene>
    <name evidence="2" type="ORF">V0U79_08550</name>
</gene>
<feature type="region of interest" description="Disordered" evidence="1">
    <location>
        <begin position="169"/>
        <end position="188"/>
    </location>
</feature>
<evidence type="ECO:0008006" key="4">
    <source>
        <dbReference type="Google" id="ProtNLM"/>
    </source>
</evidence>
<dbReference type="RefSeq" id="WP_330199077.1">
    <property type="nucleotide sequence ID" value="NZ_JAZDRP010000004.1"/>
</dbReference>
<dbReference type="Gene3D" id="1.10.10.60">
    <property type="entry name" value="Homeodomain-like"/>
    <property type="match status" value="1"/>
</dbReference>
<evidence type="ECO:0000313" key="2">
    <source>
        <dbReference type="EMBL" id="MEE2526414.1"/>
    </source>
</evidence>
<evidence type="ECO:0000256" key="1">
    <source>
        <dbReference type="SAM" id="MobiDB-lite"/>
    </source>
</evidence>
<dbReference type="EMBL" id="JAZDRP010000004">
    <property type="protein sequence ID" value="MEE2526414.1"/>
    <property type="molecule type" value="Genomic_DNA"/>
</dbReference>
<evidence type="ECO:0000313" key="3">
    <source>
        <dbReference type="Proteomes" id="UP001354971"/>
    </source>
</evidence>
<dbReference type="Proteomes" id="UP001354971">
    <property type="component" value="Unassembled WGS sequence"/>
</dbReference>
<name>A0ABU7LR71_9PROT</name>
<protein>
    <recommendedName>
        <fullName evidence="4">Helix-turn-helix domain-containing protein</fullName>
    </recommendedName>
</protein>
<dbReference type="Pfam" id="PF13384">
    <property type="entry name" value="HTH_23"/>
    <property type="match status" value="1"/>
</dbReference>
<accession>A0ABU7LR71</accession>
<sequence>MAPSNLSELKARAEALRREGASMAEVARAVGRSPSTVYGWAAQGGWRLEEIEGEVFSDAPAPPGRRSSLIPGEPETLRTRTCALPFPEREGDGPEHQQEHFAPLAATRHSPRERGEKDFISPGLTPLEAAKALHQRSAELGAAGQIRAAEAAARLAERILRTEVQLLRAGLSDPGPDPDPEGFNEYEGGYRAELERRLNKLRAVKEGRSLEGL</sequence>
<comment type="caution">
    <text evidence="2">The sequence shown here is derived from an EMBL/GenBank/DDBJ whole genome shotgun (WGS) entry which is preliminary data.</text>
</comment>
<reference evidence="2 3" key="1">
    <citation type="submission" date="2024-01" db="EMBL/GenBank/DDBJ databases">
        <title>Hyphobacterium bacterium isolated from marine sediment.</title>
        <authorList>
            <person name="Zhao S."/>
        </authorList>
    </citation>
    <scope>NUCLEOTIDE SEQUENCE [LARGE SCALE GENOMIC DNA]</scope>
    <source>
        <strain evidence="3">HN65</strain>
    </source>
</reference>